<dbReference type="CDD" id="cd05566">
    <property type="entry name" value="PTS_IIB_galactitol"/>
    <property type="match status" value="1"/>
</dbReference>
<sequence>MKLVLVACGTALATSTVVAKKIEQIAQENGIECQTVQAKAVDAFTKYQELHPDAIVCTCQLEGDIDIPVINGRAFLTGINLQSTIDQLIEILKK</sequence>
<evidence type="ECO:0000313" key="3">
    <source>
        <dbReference type="EMBL" id="OFV71195.1"/>
    </source>
</evidence>
<dbReference type="EMBL" id="LKEU01000026">
    <property type="protein sequence ID" value="OFV71195.1"/>
    <property type="molecule type" value="Genomic_DNA"/>
</dbReference>
<dbReference type="Gene3D" id="3.40.50.2300">
    <property type="match status" value="1"/>
</dbReference>
<accession>A0A1F2PJH8</accession>
<evidence type="ECO:0000313" key="4">
    <source>
        <dbReference type="Proteomes" id="UP000176244"/>
    </source>
</evidence>
<protein>
    <submittedName>
        <fullName evidence="3">Galactitol-specific phosphotransferase enzyme IIB component</fullName>
        <ecNumber evidence="3">2.7.1.191</ecNumber>
    </submittedName>
</protein>
<feature type="domain" description="PTS EIIB type-2" evidence="2">
    <location>
        <begin position="1"/>
        <end position="94"/>
    </location>
</feature>
<dbReference type="Pfam" id="PF02302">
    <property type="entry name" value="PTS_IIB"/>
    <property type="match status" value="1"/>
</dbReference>
<dbReference type="STRING" id="52694.ACWI_13120"/>
<dbReference type="SUPFAM" id="SSF52794">
    <property type="entry name" value="PTS system IIB component-like"/>
    <property type="match status" value="1"/>
</dbReference>
<reference evidence="3 4" key="1">
    <citation type="submission" date="2015-09" db="EMBL/GenBank/DDBJ databases">
        <title>Genome sequence of Acetobacterium wieringae DSM 1911.</title>
        <authorList>
            <person name="Poehlein A."/>
            <person name="Bengelsdorf F.R."/>
            <person name="Schiel-Bengelsdorf B."/>
            <person name="Duerre P."/>
            <person name="Daniel R."/>
        </authorList>
    </citation>
    <scope>NUCLEOTIDE SEQUENCE [LARGE SCALE GENOMIC DNA]</scope>
    <source>
        <strain evidence="3 4">DSM 1911</strain>
    </source>
</reference>
<dbReference type="InterPro" id="IPR003501">
    <property type="entry name" value="PTS_EIIB_2/3"/>
</dbReference>
<dbReference type="EC" id="2.7.1.191" evidence="3"/>
<dbReference type="Proteomes" id="UP000176244">
    <property type="component" value="Unassembled WGS sequence"/>
</dbReference>
<proteinExistence type="predicted"/>
<dbReference type="GO" id="GO:0008982">
    <property type="term" value="F:protein-N(PI)-phosphohistidine-sugar phosphotransferase activity"/>
    <property type="evidence" value="ECO:0007669"/>
    <property type="project" value="InterPro"/>
</dbReference>
<organism evidence="3 4">
    <name type="scientific">Acetobacterium wieringae</name>
    <dbReference type="NCBI Taxonomy" id="52694"/>
    <lineage>
        <taxon>Bacteria</taxon>
        <taxon>Bacillati</taxon>
        <taxon>Bacillota</taxon>
        <taxon>Clostridia</taxon>
        <taxon>Eubacteriales</taxon>
        <taxon>Eubacteriaceae</taxon>
        <taxon>Acetobacterium</taxon>
    </lineage>
</organism>
<keyword evidence="1 3" id="KW-0808">Transferase</keyword>
<dbReference type="RefSeq" id="WP_070370641.1">
    <property type="nucleotide sequence ID" value="NZ_CP097897.1"/>
</dbReference>
<dbReference type="InterPro" id="IPR013011">
    <property type="entry name" value="PTS_EIIB_2"/>
</dbReference>
<name>A0A1F2PJH8_9FIRM</name>
<gene>
    <name evidence="3" type="primary">gatB_1</name>
    <name evidence="3" type="ORF">ACWI_13120</name>
</gene>
<comment type="caution">
    <text evidence="3">The sequence shown here is derived from an EMBL/GenBank/DDBJ whole genome shotgun (WGS) entry which is preliminary data.</text>
</comment>
<dbReference type="InterPro" id="IPR036095">
    <property type="entry name" value="PTS_EIIB-like_sf"/>
</dbReference>
<evidence type="ECO:0000259" key="2">
    <source>
        <dbReference type="PROSITE" id="PS51099"/>
    </source>
</evidence>
<dbReference type="OrthoDB" id="6505030at2"/>
<dbReference type="PROSITE" id="PS51099">
    <property type="entry name" value="PTS_EIIB_TYPE_2"/>
    <property type="match status" value="1"/>
</dbReference>
<evidence type="ECO:0000256" key="1">
    <source>
        <dbReference type="ARBA" id="ARBA00022679"/>
    </source>
</evidence>
<dbReference type="GO" id="GO:0009401">
    <property type="term" value="P:phosphoenolpyruvate-dependent sugar phosphotransferase system"/>
    <property type="evidence" value="ECO:0007669"/>
    <property type="project" value="InterPro"/>
</dbReference>
<dbReference type="AlphaFoldDB" id="A0A1F2PJH8"/>